<evidence type="ECO:0000313" key="2">
    <source>
        <dbReference type="EMBL" id="ERF69920.1"/>
    </source>
</evidence>
<gene>
    <name evidence="2" type="ORF">EPUS_05464</name>
</gene>
<organism evidence="2 3">
    <name type="scientific">Endocarpon pusillum (strain Z07020 / HMAS-L-300199)</name>
    <name type="common">Lichen-forming fungus</name>
    <dbReference type="NCBI Taxonomy" id="1263415"/>
    <lineage>
        <taxon>Eukaryota</taxon>
        <taxon>Fungi</taxon>
        <taxon>Dikarya</taxon>
        <taxon>Ascomycota</taxon>
        <taxon>Pezizomycotina</taxon>
        <taxon>Eurotiomycetes</taxon>
        <taxon>Chaetothyriomycetidae</taxon>
        <taxon>Verrucariales</taxon>
        <taxon>Verrucariaceae</taxon>
        <taxon>Endocarpon</taxon>
    </lineage>
</organism>
<dbReference type="GeneID" id="19240414"/>
<feature type="region of interest" description="Disordered" evidence="1">
    <location>
        <begin position="1"/>
        <end position="20"/>
    </location>
</feature>
<keyword evidence="3" id="KW-1185">Reference proteome</keyword>
<dbReference type="RefSeq" id="XP_007804420.1">
    <property type="nucleotide sequence ID" value="XM_007806229.1"/>
</dbReference>
<evidence type="ECO:0000256" key="1">
    <source>
        <dbReference type="SAM" id="MobiDB-lite"/>
    </source>
</evidence>
<protein>
    <submittedName>
        <fullName evidence="2">Uncharacterized protein</fullName>
    </submittedName>
</protein>
<feature type="compositionally biased region" description="Basic and acidic residues" evidence="1">
    <location>
        <begin position="84"/>
        <end position="95"/>
    </location>
</feature>
<feature type="region of interest" description="Disordered" evidence="1">
    <location>
        <begin position="25"/>
        <end position="106"/>
    </location>
</feature>
<dbReference type="AlphaFoldDB" id="U1HI94"/>
<accession>U1HI94</accession>
<evidence type="ECO:0000313" key="3">
    <source>
        <dbReference type="Proteomes" id="UP000019373"/>
    </source>
</evidence>
<sequence>MHKDESLPPAIKTSPRESIDLTILLEHKTPAPQSKRQKLNPSDEFNDTVVSKSQRPAIPKTTLFGSNQLPPKAATAEATPFMRSNDDGSRAREPHQAPSHTSVHKSSTLNNEYIMTHVDVQFVSPNGSVARTKPLKACDSLTRLLSHGKLAFGRLSTSDMILIIRIPGLENSFTIVDGETDEFNDFMQLLSDVAWCNLAPENRETLRIEVSEMNNEP</sequence>
<dbReference type="HOGENOM" id="CLU_1272298_0_0_1"/>
<proteinExistence type="predicted"/>
<reference evidence="3" key="1">
    <citation type="journal article" date="2014" name="BMC Genomics">
        <title>Genome characteristics reveal the impact of lichenization on lichen-forming fungus Endocarpon pusillum Hedwig (Verrucariales, Ascomycota).</title>
        <authorList>
            <person name="Wang Y.-Y."/>
            <person name="Liu B."/>
            <person name="Zhang X.-Y."/>
            <person name="Zhou Q.-M."/>
            <person name="Zhang T."/>
            <person name="Li H."/>
            <person name="Yu Y.-F."/>
            <person name="Zhang X.-L."/>
            <person name="Hao X.-Y."/>
            <person name="Wang M."/>
            <person name="Wang L."/>
            <person name="Wei J.-C."/>
        </authorList>
    </citation>
    <scope>NUCLEOTIDE SEQUENCE [LARGE SCALE GENOMIC DNA]</scope>
    <source>
        <strain evidence="3">Z07020 / HMAS-L-300199</strain>
    </source>
</reference>
<dbReference type="OrthoDB" id="10409568at2759"/>
<dbReference type="EMBL" id="KE721373">
    <property type="protein sequence ID" value="ERF69920.1"/>
    <property type="molecule type" value="Genomic_DNA"/>
</dbReference>
<name>U1HI94_ENDPU</name>
<dbReference type="Proteomes" id="UP000019373">
    <property type="component" value="Unassembled WGS sequence"/>
</dbReference>